<dbReference type="AlphaFoldDB" id="A0A151X136"/>
<evidence type="ECO:0000256" key="1">
    <source>
        <dbReference type="SAM" id="MobiDB-lite"/>
    </source>
</evidence>
<protein>
    <submittedName>
        <fullName evidence="2">Uncharacterized protein</fullName>
    </submittedName>
</protein>
<organism evidence="2 3">
    <name type="scientific">Mycetomoellerius zeteki</name>
    <dbReference type="NCBI Taxonomy" id="64791"/>
    <lineage>
        <taxon>Eukaryota</taxon>
        <taxon>Metazoa</taxon>
        <taxon>Ecdysozoa</taxon>
        <taxon>Arthropoda</taxon>
        <taxon>Hexapoda</taxon>
        <taxon>Insecta</taxon>
        <taxon>Pterygota</taxon>
        <taxon>Neoptera</taxon>
        <taxon>Endopterygota</taxon>
        <taxon>Hymenoptera</taxon>
        <taxon>Apocrita</taxon>
        <taxon>Aculeata</taxon>
        <taxon>Formicoidea</taxon>
        <taxon>Formicidae</taxon>
        <taxon>Myrmicinae</taxon>
        <taxon>Mycetomoellerius</taxon>
    </lineage>
</organism>
<proteinExistence type="predicted"/>
<name>A0A151X136_9HYME</name>
<accession>A0A151X136</accession>
<evidence type="ECO:0000313" key="2">
    <source>
        <dbReference type="EMBL" id="KYQ54111.1"/>
    </source>
</evidence>
<feature type="compositionally biased region" description="Basic and acidic residues" evidence="1">
    <location>
        <begin position="21"/>
        <end position="42"/>
    </location>
</feature>
<feature type="compositionally biased region" description="Basic and acidic residues" evidence="1">
    <location>
        <begin position="1"/>
        <end position="14"/>
    </location>
</feature>
<reference evidence="2 3" key="1">
    <citation type="submission" date="2015-09" db="EMBL/GenBank/DDBJ databases">
        <title>Trachymyrmex zeteki WGS genome.</title>
        <authorList>
            <person name="Nygaard S."/>
            <person name="Hu H."/>
            <person name="Boomsma J."/>
            <person name="Zhang G."/>
        </authorList>
    </citation>
    <scope>NUCLEOTIDE SEQUENCE [LARGE SCALE GENOMIC DNA]</scope>
    <source>
        <strain evidence="2">Tzet28-1</strain>
        <tissue evidence="2">Whole body</tissue>
    </source>
</reference>
<gene>
    <name evidence="2" type="ORF">ALC60_06983</name>
</gene>
<dbReference type="EMBL" id="KQ982588">
    <property type="protein sequence ID" value="KYQ54111.1"/>
    <property type="molecule type" value="Genomic_DNA"/>
</dbReference>
<dbReference type="Proteomes" id="UP000075809">
    <property type="component" value="Unassembled WGS sequence"/>
</dbReference>
<evidence type="ECO:0000313" key="3">
    <source>
        <dbReference type="Proteomes" id="UP000075809"/>
    </source>
</evidence>
<keyword evidence="3" id="KW-1185">Reference proteome</keyword>
<feature type="region of interest" description="Disordered" evidence="1">
    <location>
        <begin position="1"/>
        <end position="43"/>
    </location>
</feature>
<sequence length="223" mass="25738">MEPYSRRVTRDERRHGKRMSRSGEEEKRENGEKHEEAKRREVAIYASDSSFSEGTTTRCMPPNAAEEFLAIFLHVRGRLIAATAEINEQKEREKEREKNDTRSWLGNEANSIIERKRQIAPQNRKLIIELVHEDDPASPIYYAKHFGPGRRSVAETGSIAKKHPNELDHAKIKSEAFSKGSTRRRDIQRREAQDEEVGVNRYIDTGHFFLPINSQTTLAGLRI</sequence>